<evidence type="ECO:0000256" key="1">
    <source>
        <dbReference type="SAM" id="Phobius"/>
    </source>
</evidence>
<dbReference type="AlphaFoldDB" id="A0A162K8S9"/>
<feature type="transmembrane region" description="Helical" evidence="1">
    <location>
        <begin position="56"/>
        <end position="80"/>
    </location>
</feature>
<dbReference type="Proteomes" id="UP000076967">
    <property type="component" value="Unassembled WGS sequence"/>
</dbReference>
<sequence length="88" mass="10446">MILLKDSSKKELLRDQYEQLWSELLISDEEKAEKILKKLKYELLPSRKKKLLKNTLIPTHLAWIIPSCVIAFFGLAYVLFIRLSLWLE</sequence>
<protein>
    <submittedName>
        <fullName evidence="2">Uncharacterized protein</fullName>
    </submittedName>
</protein>
<dbReference type="EMBL" id="LVJH01000022">
    <property type="protein sequence ID" value="OAB42308.1"/>
    <property type="molecule type" value="Genomic_DNA"/>
</dbReference>
<dbReference type="RefSeq" id="WP_068533511.1">
    <property type="nucleotide sequence ID" value="NZ_LVJH01000022.1"/>
</dbReference>
<evidence type="ECO:0000313" key="2">
    <source>
        <dbReference type="EMBL" id="OAB42308.1"/>
    </source>
</evidence>
<name>A0A162K8S9_9BACL</name>
<gene>
    <name evidence="2" type="ORF">PGLA_13500</name>
</gene>
<comment type="caution">
    <text evidence="2">The sequence shown here is derived from an EMBL/GenBank/DDBJ whole genome shotgun (WGS) entry which is preliminary data.</text>
</comment>
<keyword evidence="1" id="KW-1133">Transmembrane helix</keyword>
<keyword evidence="3" id="KW-1185">Reference proteome</keyword>
<reference evidence="2 3" key="1">
    <citation type="submission" date="2016-03" db="EMBL/GenBank/DDBJ databases">
        <title>Draft genome sequence of Paenibacillus glacialis DSM 22343.</title>
        <authorList>
            <person name="Shin S.-K."/>
            <person name="Yi H."/>
        </authorList>
    </citation>
    <scope>NUCLEOTIDE SEQUENCE [LARGE SCALE GENOMIC DNA]</scope>
    <source>
        <strain evidence="2 3">DSM 22343</strain>
    </source>
</reference>
<evidence type="ECO:0000313" key="3">
    <source>
        <dbReference type="Proteomes" id="UP000076967"/>
    </source>
</evidence>
<proteinExistence type="predicted"/>
<organism evidence="2 3">
    <name type="scientific">Paenibacillus glacialis</name>
    <dbReference type="NCBI Taxonomy" id="494026"/>
    <lineage>
        <taxon>Bacteria</taxon>
        <taxon>Bacillati</taxon>
        <taxon>Bacillota</taxon>
        <taxon>Bacilli</taxon>
        <taxon>Bacillales</taxon>
        <taxon>Paenibacillaceae</taxon>
        <taxon>Paenibacillus</taxon>
    </lineage>
</organism>
<keyword evidence="1" id="KW-0812">Transmembrane</keyword>
<accession>A0A162K8S9</accession>
<keyword evidence="1" id="KW-0472">Membrane</keyword>
<dbReference type="OrthoDB" id="2625922at2"/>